<dbReference type="CDD" id="cd12797">
    <property type="entry name" value="M23_peptidase"/>
    <property type="match status" value="1"/>
</dbReference>
<dbReference type="PANTHER" id="PTHR21666:SF270">
    <property type="entry name" value="MUREIN HYDROLASE ACTIVATOR ENVC"/>
    <property type="match status" value="1"/>
</dbReference>
<reference evidence="2 3" key="1">
    <citation type="submission" date="2016-10" db="EMBL/GenBank/DDBJ databases">
        <authorList>
            <person name="de Groot N.N."/>
        </authorList>
    </citation>
    <scope>NUCLEOTIDE SEQUENCE [LARGE SCALE GENOMIC DNA]</scope>
    <source>
        <strain evidence="2 3">DSM 19981</strain>
    </source>
</reference>
<dbReference type="AlphaFoldDB" id="A0A1I3X7P7"/>
<accession>A0A1I3X7P7</accession>
<dbReference type="InterPro" id="IPR016047">
    <property type="entry name" value="M23ase_b-sheet_dom"/>
</dbReference>
<keyword evidence="3" id="KW-1185">Reference proteome</keyword>
<dbReference type="EMBL" id="FOSQ01000001">
    <property type="protein sequence ID" value="SFK15685.1"/>
    <property type="molecule type" value="Genomic_DNA"/>
</dbReference>
<dbReference type="STRING" id="1123062.SAMN02745775_10158"/>
<dbReference type="InterPro" id="IPR050570">
    <property type="entry name" value="Cell_wall_metabolism_enzyme"/>
</dbReference>
<feature type="domain" description="M23ase beta-sheet core" evidence="1">
    <location>
        <begin position="30"/>
        <end position="120"/>
    </location>
</feature>
<dbReference type="Proteomes" id="UP000199473">
    <property type="component" value="Unassembled WGS sequence"/>
</dbReference>
<dbReference type="Pfam" id="PF01551">
    <property type="entry name" value="Peptidase_M23"/>
    <property type="match status" value="1"/>
</dbReference>
<evidence type="ECO:0000313" key="2">
    <source>
        <dbReference type="EMBL" id="SFK15685.1"/>
    </source>
</evidence>
<evidence type="ECO:0000259" key="1">
    <source>
        <dbReference type="Pfam" id="PF01551"/>
    </source>
</evidence>
<dbReference type="InterPro" id="IPR011055">
    <property type="entry name" value="Dup_hybrid_motif"/>
</dbReference>
<organism evidence="2 3">
    <name type="scientific">Falsiroseomonas stagni DSM 19981</name>
    <dbReference type="NCBI Taxonomy" id="1123062"/>
    <lineage>
        <taxon>Bacteria</taxon>
        <taxon>Pseudomonadati</taxon>
        <taxon>Pseudomonadota</taxon>
        <taxon>Alphaproteobacteria</taxon>
        <taxon>Acetobacterales</taxon>
        <taxon>Roseomonadaceae</taxon>
        <taxon>Falsiroseomonas</taxon>
    </lineage>
</organism>
<gene>
    <name evidence="2" type="ORF">SAMN02745775_10158</name>
</gene>
<name>A0A1I3X7P7_9PROT</name>
<dbReference type="Gene3D" id="2.70.70.10">
    <property type="entry name" value="Glucose Permease (Domain IIA)"/>
    <property type="match status" value="1"/>
</dbReference>
<dbReference type="RefSeq" id="WP_175533642.1">
    <property type="nucleotide sequence ID" value="NZ_FOSQ01000001.1"/>
</dbReference>
<sequence length="176" mass="19089">MLFPLKFVPLESYHESPRRFGASRAKGTRLHAGCDLYAPIGTPVFAVAAGEVLAVYEFYLSSWAVEVDHGDFIVRYGEVKKDVGPGIAKGAQVLPGAQIGQVGALKGLKLSMLHFEMYAGTAKGALTDRSNPPYQRRSDLLDPTAWLDDALVNSGRFDGGRRPLKSIMGGDFMAWA</sequence>
<dbReference type="PANTHER" id="PTHR21666">
    <property type="entry name" value="PEPTIDASE-RELATED"/>
    <property type="match status" value="1"/>
</dbReference>
<protein>
    <submittedName>
        <fullName evidence="2">Peptidase family M23</fullName>
    </submittedName>
</protein>
<dbReference type="SUPFAM" id="SSF51261">
    <property type="entry name" value="Duplicated hybrid motif"/>
    <property type="match status" value="1"/>
</dbReference>
<dbReference type="GO" id="GO:0004222">
    <property type="term" value="F:metalloendopeptidase activity"/>
    <property type="evidence" value="ECO:0007669"/>
    <property type="project" value="TreeGrafter"/>
</dbReference>
<proteinExistence type="predicted"/>
<evidence type="ECO:0000313" key="3">
    <source>
        <dbReference type="Proteomes" id="UP000199473"/>
    </source>
</evidence>